<gene>
    <name evidence="2" type="ORF">AALT52_01325</name>
</gene>
<accession>A0ABV4DM30</accession>
<dbReference type="RefSeq" id="WP_369940345.1">
    <property type="nucleotide sequence ID" value="NZ_JBCLUF010000003.1"/>
</dbReference>
<proteinExistence type="predicted"/>
<comment type="caution">
    <text evidence="2">The sequence shown here is derived from an EMBL/GenBank/DDBJ whole genome shotgun (WGS) entry which is preliminary data.</text>
</comment>
<protein>
    <submittedName>
        <fullName evidence="2">Uncharacterized protein</fullName>
    </submittedName>
</protein>
<evidence type="ECO:0000313" key="2">
    <source>
        <dbReference type="EMBL" id="MEY8661540.1"/>
    </source>
</evidence>
<reference evidence="2 3" key="1">
    <citation type="submission" date="2024-03" db="EMBL/GenBank/DDBJ databases">
        <title>Mouse gut bacterial collection (mGBC) of GemPharmatech.</title>
        <authorList>
            <person name="He Y."/>
            <person name="Dong L."/>
            <person name="Wu D."/>
            <person name="Gao X."/>
            <person name="Lin Z."/>
        </authorList>
    </citation>
    <scope>NUCLEOTIDE SEQUENCE [LARGE SCALE GENOMIC DNA]</scope>
    <source>
        <strain evidence="2 3">15-30</strain>
    </source>
</reference>
<feature type="transmembrane region" description="Helical" evidence="1">
    <location>
        <begin position="7"/>
        <end position="27"/>
    </location>
</feature>
<keyword evidence="1" id="KW-1133">Transmembrane helix</keyword>
<feature type="transmembrane region" description="Helical" evidence="1">
    <location>
        <begin position="579"/>
        <end position="600"/>
    </location>
</feature>
<feature type="transmembrane region" description="Helical" evidence="1">
    <location>
        <begin position="259"/>
        <end position="283"/>
    </location>
</feature>
<feature type="transmembrane region" description="Helical" evidence="1">
    <location>
        <begin position="638"/>
        <end position="658"/>
    </location>
</feature>
<name>A0ABV4DM30_9LACO</name>
<sequence length="677" mass="72956">MNKIKKVFLILTVTITILGAVTIGVYADDSDSDNKVSATFNEATKELAGHKDSDIVQRLDKTSGANGNAAVGNAWGYMASSSYFWGQANSTDYAVTYSTLKSGAEESDNSATTRMNKARYFASSYGFMLYRTGLDHSGENSSQFAMFKMGRYIFGGLLLIVYMLASVINKAFSWVFSVLEIMNPLDWAVNGAKSHPDSAFASVANEVKQIYDAITGIGFLGAALCISAAIAFSLIGLRVSDQSGGGGSTSLRNGLIGAVWHYFKRIFTMVALPTFLLALWVLLVGSIKQTNFQASQNVSEYAIYSNFSDFKGHVTHSRLALPASLEKEIYTSTSAGSVPILKHDTIVRINAEGAGRESAKKYVGQGISDAMTNQDSTDTASNLLMAWMGSDTYSASNYAAAVQRQYVSEHSKEDWSNKEIADNLKKELVDENSKYISNGGLIVNNGNVVRGDKTEVAFSQSNKGDNQNKGLSTLGMYNYLGTMFNSTSMKHNAIDNLSGSANQYEHYAVGLVGRGFTALGNYLFAFGLMMAGIVLGWGYGYWTIRALMESIPKMFGSLLLGGLGAVKGFGMVITNSLGVLISVGGSVAMYALTSDILIAIGKSLDTTFFSGKEYDGTGFAVILPKGIIAGDIGALSNMYNVLNVSVGIGLIMLSLYVLKEQKNLFTKFNKERRVLND</sequence>
<dbReference type="Proteomes" id="UP001565236">
    <property type="component" value="Unassembled WGS sequence"/>
</dbReference>
<keyword evidence="1" id="KW-0472">Membrane</keyword>
<feature type="transmembrane region" description="Helical" evidence="1">
    <location>
        <begin position="152"/>
        <end position="172"/>
    </location>
</feature>
<feature type="transmembrane region" description="Helical" evidence="1">
    <location>
        <begin position="217"/>
        <end position="239"/>
    </location>
</feature>
<evidence type="ECO:0000313" key="3">
    <source>
        <dbReference type="Proteomes" id="UP001565236"/>
    </source>
</evidence>
<dbReference type="EMBL" id="JBCLUF010000003">
    <property type="protein sequence ID" value="MEY8661540.1"/>
    <property type="molecule type" value="Genomic_DNA"/>
</dbReference>
<organism evidence="2 3">
    <name type="scientific">Ligilactobacillus faecis</name>
    <dbReference type="NCBI Taxonomy" id="762833"/>
    <lineage>
        <taxon>Bacteria</taxon>
        <taxon>Bacillati</taxon>
        <taxon>Bacillota</taxon>
        <taxon>Bacilli</taxon>
        <taxon>Lactobacillales</taxon>
        <taxon>Lactobacillaceae</taxon>
        <taxon>Ligilactobacillus</taxon>
    </lineage>
</organism>
<feature type="transmembrane region" description="Helical" evidence="1">
    <location>
        <begin position="554"/>
        <end position="572"/>
    </location>
</feature>
<feature type="transmembrane region" description="Helical" evidence="1">
    <location>
        <begin position="522"/>
        <end position="542"/>
    </location>
</feature>
<keyword evidence="3" id="KW-1185">Reference proteome</keyword>
<keyword evidence="1" id="KW-0812">Transmembrane</keyword>
<evidence type="ECO:0000256" key="1">
    <source>
        <dbReference type="SAM" id="Phobius"/>
    </source>
</evidence>